<sequence length="91" mass="9971">MFTPRYYSMDITLADNITIYHEGKAVWEKTIPVHQVKKISASHFSSDGLHSDAAEKAYGDAQTPAVADTIQELGILLRGTSINPKKSDHAA</sequence>
<dbReference type="Proteomes" id="UP000175616">
    <property type="component" value="Unassembled WGS sequence"/>
</dbReference>
<accession>A0A1E7YMP3</accession>
<reference evidence="1 2" key="1">
    <citation type="submission" date="2016-06" db="EMBL/GenBank/DDBJ databases">
        <title>Gene turnover analysis identifies the evolutionary adaptation of the extremophile Acidithiobacillus caldus.</title>
        <authorList>
            <person name="Zhang X."/>
        </authorList>
    </citation>
    <scope>NUCLEOTIDE SEQUENCE [LARGE SCALE GENOMIC DNA]</scope>
    <source>
        <strain evidence="1 2">DX</strain>
    </source>
</reference>
<dbReference type="EMBL" id="LZYE01000209">
    <property type="protein sequence ID" value="OFC35109.1"/>
    <property type="molecule type" value="Genomic_DNA"/>
</dbReference>
<protein>
    <submittedName>
        <fullName evidence="1">Uncharacterized protein</fullName>
    </submittedName>
</protein>
<organism evidence="1 2">
    <name type="scientific">Acidithiobacillus caldus</name>
    <dbReference type="NCBI Taxonomy" id="33059"/>
    <lineage>
        <taxon>Bacteria</taxon>
        <taxon>Pseudomonadati</taxon>
        <taxon>Pseudomonadota</taxon>
        <taxon>Acidithiobacillia</taxon>
        <taxon>Acidithiobacillales</taxon>
        <taxon>Acidithiobacillaceae</taxon>
        <taxon>Acidithiobacillus</taxon>
    </lineage>
</organism>
<evidence type="ECO:0000313" key="2">
    <source>
        <dbReference type="Proteomes" id="UP000175616"/>
    </source>
</evidence>
<proteinExistence type="predicted"/>
<name>A0A1E7YMP3_9PROT</name>
<evidence type="ECO:0000313" key="1">
    <source>
        <dbReference type="EMBL" id="OFC35109.1"/>
    </source>
</evidence>
<gene>
    <name evidence="1" type="ORF">BAE27_08140</name>
</gene>
<dbReference type="AlphaFoldDB" id="A0A1E7YMP3"/>
<comment type="caution">
    <text evidence="1">The sequence shown here is derived from an EMBL/GenBank/DDBJ whole genome shotgun (WGS) entry which is preliminary data.</text>
</comment>